<organism evidence="1 2">
    <name type="scientific">Aspergillus indologenus CBS 114.80</name>
    <dbReference type="NCBI Taxonomy" id="1450541"/>
    <lineage>
        <taxon>Eukaryota</taxon>
        <taxon>Fungi</taxon>
        <taxon>Dikarya</taxon>
        <taxon>Ascomycota</taxon>
        <taxon>Pezizomycotina</taxon>
        <taxon>Eurotiomycetes</taxon>
        <taxon>Eurotiomycetidae</taxon>
        <taxon>Eurotiales</taxon>
        <taxon>Aspergillaceae</taxon>
        <taxon>Aspergillus</taxon>
        <taxon>Aspergillus subgen. Circumdati</taxon>
    </lineage>
</organism>
<evidence type="ECO:0000313" key="1">
    <source>
        <dbReference type="EMBL" id="PYI36378.1"/>
    </source>
</evidence>
<protein>
    <submittedName>
        <fullName evidence="1">Uncharacterized protein</fullName>
    </submittedName>
</protein>
<name>A0A2V5II59_9EURO</name>
<reference evidence="1 2" key="1">
    <citation type="submission" date="2018-02" db="EMBL/GenBank/DDBJ databases">
        <title>The genomes of Aspergillus section Nigri reveals drivers in fungal speciation.</title>
        <authorList>
            <consortium name="DOE Joint Genome Institute"/>
            <person name="Vesth T.C."/>
            <person name="Nybo J."/>
            <person name="Theobald S."/>
            <person name="Brandl J."/>
            <person name="Frisvad J.C."/>
            <person name="Nielsen K.F."/>
            <person name="Lyhne E.K."/>
            <person name="Kogle M.E."/>
            <person name="Kuo A."/>
            <person name="Riley R."/>
            <person name="Clum A."/>
            <person name="Nolan M."/>
            <person name="Lipzen A."/>
            <person name="Salamov A."/>
            <person name="Henrissat B."/>
            <person name="Wiebenga A."/>
            <person name="De vries R.P."/>
            <person name="Grigoriev I.V."/>
            <person name="Mortensen U.H."/>
            <person name="Andersen M.R."/>
            <person name="Baker S.E."/>
        </authorList>
    </citation>
    <scope>NUCLEOTIDE SEQUENCE [LARGE SCALE GENOMIC DNA]</scope>
    <source>
        <strain evidence="1 2">CBS 114.80</strain>
    </source>
</reference>
<dbReference type="Proteomes" id="UP000248817">
    <property type="component" value="Unassembled WGS sequence"/>
</dbReference>
<proteinExistence type="predicted"/>
<accession>A0A2V5II59</accession>
<sequence>MEKLGLPPERSDLAKMLFLLISDVLVKDLGVKVVDSGFPISIQHPLIQHLNKSFLVFKRAVIFKMKSHLLRLFSDSNQPEDRSQWCSNVQVPGGRFIPQGILCHRDGYYLAILRTTQHLEYFIADGESDLRIALMGSVDKFWTPISLHIPHVMHDLVTVLLLPLPFQFFLLHVGLYDDIDGL</sequence>
<gene>
    <name evidence="1" type="ORF">BP00DRAFT_152375</name>
</gene>
<keyword evidence="2" id="KW-1185">Reference proteome</keyword>
<dbReference type="EMBL" id="KZ825465">
    <property type="protein sequence ID" value="PYI36378.1"/>
    <property type="molecule type" value="Genomic_DNA"/>
</dbReference>
<evidence type="ECO:0000313" key="2">
    <source>
        <dbReference type="Proteomes" id="UP000248817"/>
    </source>
</evidence>
<dbReference type="AlphaFoldDB" id="A0A2V5II59"/>